<dbReference type="EMBL" id="MTYJ01000054">
    <property type="protein sequence ID" value="OQV17964.1"/>
    <property type="molecule type" value="Genomic_DNA"/>
</dbReference>
<keyword evidence="1" id="KW-0378">Hydrolase</keyword>
<sequence>MTPLDKAWSPSQWIHRDLTPQEVVLNHQSVTLKGSELARRNLYCKANVRYGATAKNVFDLYTTSPNVPTGCPMVVYIHGGYWQYLSKEESAFLAPSLNASRPDGVVFVAVDYVLASEKEHEEHASMAGIYSAMQDLLRALNVVARKLNCSAIHFIGHSAGAHLLAGMCSLDYPSDQRPWLFKLVKSLWLVSGVYELEPIRHTYVNEPLQLSSAEVEACSPVRQVEKFIRNMKNSSDAVVHIVYGEFEAPTFELESLQYFHALKKAMEETTGGAGFSVPEPVKVSGRDHFDVIDDLKNNHVLEKLPKMFGEDQTATNRTKTPTGLLGITSQNCDLREVSLRDVVDASTYIFTL</sequence>
<evidence type="ECO:0000256" key="1">
    <source>
        <dbReference type="ARBA" id="ARBA00022801"/>
    </source>
</evidence>
<evidence type="ECO:0000313" key="3">
    <source>
        <dbReference type="EMBL" id="OQV17964.1"/>
    </source>
</evidence>
<comment type="caution">
    <text evidence="3">The sequence shown here is derived from an EMBL/GenBank/DDBJ whole genome shotgun (WGS) entry which is preliminary data.</text>
</comment>
<dbReference type="SUPFAM" id="SSF53474">
    <property type="entry name" value="alpha/beta-Hydrolases"/>
    <property type="match status" value="1"/>
</dbReference>
<dbReference type="Gene3D" id="3.40.50.1820">
    <property type="entry name" value="alpha/beta hydrolase"/>
    <property type="match status" value="1"/>
</dbReference>
<dbReference type="Pfam" id="PF07859">
    <property type="entry name" value="Abhydrolase_3"/>
    <property type="match status" value="1"/>
</dbReference>
<organism evidence="3 4">
    <name type="scientific">Hypsibius exemplaris</name>
    <name type="common">Freshwater tardigrade</name>
    <dbReference type="NCBI Taxonomy" id="2072580"/>
    <lineage>
        <taxon>Eukaryota</taxon>
        <taxon>Metazoa</taxon>
        <taxon>Ecdysozoa</taxon>
        <taxon>Tardigrada</taxon>
        <taxon>Eutardigrada</taxon>
        <taxon>Parachela</taxon>
        <taxon>Hypsibioidea</taxon>
        <taxon>Hypsibiidae</taxon>
        <taxon>Hypsibius</taxon>
    </lineage>
</organism>
<dbReference type="AlphaFoldDB" id="A0A1W0WRZ4"/>
<dbReference type="InterPro" id="IPR013094">
    <property type="entry name" value="AB_hydrolase_3"/>
</dbReference>
<dbReference type="PANTHER" id="PTHR48081">
    <property type="entry name" value="AB HYDROLASE SUPERFAMILY PROTEIN C4A8.06C"/>
    <property type="match status" value="1"/>
</dbReference>
<dbReference type="InterPro" id="IPR050300">
    <property type="entry name" value="GDXG_lipolytic_enzyme"/>
</dbReference>
<keyword evidence="4" id="KW-1185">Reference proteome</keyword>
<reference evidence="4" key="1">
    <citation type="submission" date="2017-01" db="EMBL/GenBank/DDBJ databases">
        <title>Comparative genomics of anhydrobiosis in the tardigrade Hypsibius dujardini.</title>
        <authorList>
            <person name="Yoshida Y."/>
            <person name="Koutsovoulos G."/>
            <person name="Laetsch D."/>
            <person name="Stevens L."/>
            <person name="Kumar S."/>
            <person name="Horikawa D."/>
            <person name="Ishino K."/>
            <person name="Komine S."/>
            <person name="Tomita M."/>
            <person name="Blaxter M."/>
            <person name="Arakawa K."/>
        </authorList>
    </citation>
    <scope>NUCLEOTIDE SEQUENCE [LARGE SCALE GENOMIC DNA]</scope>
    <source>
        <strain evidence="4">Z151</strain>
    </source>
</reference>
<accession>A0A1W0WRZ4</accession>
<gene>
    <name evidence="3" type="ORF">BV898_07907</name>
</gene>
<name>A0A1W0WRZ4_HYPEX</name>
<dbReference type="Proteomes" id="UP000192578">
    <property type="component" value="Unassembled WGS sequence"/>
</dbReference>
<evidence type="ECO:0000259" key="2">
    <source>
        <dbReference type="Pfam" id="PF07859"/>
    </source>
</evidence>
<dbReference type="GO" id="GO:0004061">
    <property type="term" value="F:arylformamidase activity"/>
    <property type="evidence" value="ECO:0007669"/>
    <property type="project" value="TreeGrafter"/>
</dbReference>
<proteinExistence type="predicted"/>
<dbReference type="OrthoDB" id="433474at2759"/>
<protein>
    <submittedName>
        <fullName evidence="3">Kynurenine formamidase</fullName>
    </submittedName>
</protein>
<feature type="domain" description="Alpha/beta hydrolase fold-3" evidence="2">
    <location>
        <begin position="74"/>
        <end position="202"/>
    </location>
</feature>
<dbReference type="InterPro" id="IPR029058">
    <property type="entry name" value="AB_hydrolase_fold"/>
</dbReference>
<evidence type="ECO:0000313" key="4">
    <source>
        <dbReference type="Proteomes" id="UP000192578"/>
    </source>
</evidence>
<dbReference type="PANTHER" id="PTHR48081:SF33">
    <property type="entry name" value="KYNURENINE FORMAMIDASE"/>
    <property type="match status" value="1"/>
</dbReference>